<dbReference type="PANTHER" id="PTHR43877">
    <property type="entry name" value="AMINOALKYLPHOSPHONATE N-ACETYLTRANSFERASE-RELATED-RELATED"/>
    <property type="match status" value="1"/>
</dbReference>
<dbReference type="InterPro" id="IPR050832">
    <property type="entry name" value="Bact_Acetyltransf"/>
</dbReference>
<keyword evidence="1 4" id="KW-0808">Transferase</keyword>
<gene>
    <name evidence="4" type="ORF">ACFPQ5_16185</name>
</gene>
<dbReference type="InterPro" id="IPR016181">
    <property type="entry name" value="Acyl_CoA_acyltransferase"/>
</dbReference>
<feature type="domain" description="N-acetyltransferase" evidence="3">
    <location>
        <begin position="15"/>
        <end position="153"/>
    </location>
</feature>
<dbReference type="Proteomes" id="UP001596101">
    <property type="component" value="Unassembled WGS sequence"/>
</dbReference>
<dbReference type="InterPro" id="IPR000182">
    <property type="entry name" value="GNAT_dom"/>
</dbReference>
<dbReference type="RefSeq" id="WP_379757784.1">
    <property type="nucleotide sequence ID" value="NZ_JBHSMR010000013.1"/>
</dbReference>
<evidence type="ECO:0000259" key="3">
    <source>
        <dbReference type="PROSITE" id="PS51186"/>
    </source>
</evidence>
<evidence type="ECO:0000256" key="1">
    <source>
        <dbReference type="ARBA" id="ARBA00022679"/>
    </source>
</evidence>
<sequence>MQTSIQPRQPLRYIPSFRQAVGADIPAMSRIRLSVTENVLSDPARVTPQMYLDFLDKSGRGWVAEGNGEVVAFCYADKENASIWALFVCPGHEGRGLARALLAQAVDWLFALGHERVHLSTTPGTRADRFYAAQGWLRHEPGATEVVYSLTRQA</sequence>
<dbReference type="GO" id="GO:0016746">
    <property type="term" value="F:acyltransferase activity"/>
    <property type="evidence" value="ECO:0007669"/>
    <property type="project" value="UniProtKB-KW"/>
</dbReference>
<accession>A0ABW0MS84</accession>
<keyword evidence="5" id="KW-1185">Reference proteome</keyword>
<evidence type="ECO:0000313" key="4">
    <source>
        <dbReference type="EMBL" id="MFC5479738.1"/>
    </source>
</evidence>
<keyword evidence="2 4" id="KW-0012">Acyltransferase</keyword>
<evidence type="ECO:0000313" key="5">
    <source>
        <dbReference type="Proteomes" id="UP001596101"/>
    </source>
</evidence>
<dbReference type="EC" id="2.3.-.-" evidence="4"/>
<dbReference type="CDD" id="cd04301">
    <property type="entry name" value="NAT_SF"/>
    <property type="match status" value="1"/>
</dbReference>
<evidence type="ECO:0000256" key="2">
    <source>
        <dbReference type="ARBA" id="ARBA00023315"/>
    </source>
</evidence>
<dbReference type="EMBL" id="JBHSMR010000013">
    <property type="protein sequence ID" value="MFC5479738.1"/>
    <property type="molecule type" value="Genomic_DNA"/>
</dbReference>
<name>A0ABW0MS84_9BURK</name>
<protein>
    <submittedName>
        <fullName evidence="4">GNAT family N-acetyltransferase</fullName>
        <ecNumber evidence="4">2.3.-.-</ecNumber>
    </submittedName>
</protein>
<dbReference type="PROSITE" id="PS51186">
    <property type="entry name" value="GNAT"/>
    <property type="match status" value="1"/>
</dbReference>
<comment type="caution">
    <text evidence="4">The sequence shown here is derived from an EMBL/GenBank/DDBJ whole genome shotgun (WGS) entry which is preliminary data.</text>
</comment>
<dbReference type="Pfam" id="PF00583">
    <property type="entry name" value="Acetyltransf_1"/>
    <property type="match status" value="1"/>
</dbReference>
<organism evidence="4 5">
    <name type="scientific">Massilia suwonensis</name>
    <dbReference type="NCBI Taxonomy" id="648895"/>
    <lineage>
        <taxon>Bacteria</taxon>
        <taxon>Pseudomonadati</taxon>
        <taxon>Pseudomonadota</taxon>
        <taxon>Betaproteobacteria</taxon>
        <taxon>Burkholderiales</taxon>
        <taxon>Oxalobacteraceae</taxon>
        <taxon>Telluria group</taxon>
        <taxon>Massilia</taxon>
    </lineage>
</organism>
<dbReference type="SUPFAM" id="SSF55729">
    <property type="entry name" value="Acyl-CoA N-acyltransferases (Nat)"/>
    <property type="match status" value="1"/>
</dbReference>
<proteinExistence type="predicted"/>
<dbReference type="Gene3D" id="3.40.630.30">
    <property type="match status" value="1"/>
</dbReference>
<reference evidence="5" key="1">
    <citation type="journal article" date="2019" name="Int. J. Syst. Evol. Microbiol.">
        <title>The Global Catalogue of Microorganisms (GCM) 10K type strain sequencing project: providing services to taxonomists for standard genome sequencing and annotation.</title>
        <authorList>
            <consortium name="The Broad Institute Genomics Platform"/>
            <consortium name="The Broad Institute Genome Sequencing Center for Infectious Disease"/>
            <person name="Wu L."/>
            <person name="Ma J."/>
        </authorList>
    </citation>
    <scope>NUCLEOTIDE SEQUENCE [LARGE SCALE GENOMIC DNA]</scope>
    <source>
        <strain evidence="5">CCUG 43111</strain>
    </source>
</reference>